<comment type="caution">
    <text evidence="1">The sequence shown here is derived from an EMBL/GenBank/DDBJ whole genome shotgun (WGS) entry which is preliminary data.</text>
</comment>
<gene>
    <name evidence="1" type="ORF">Hypma_009864</name>
</gene>
<sequence>MSESFTETSVFSPTGYSFSPKDHCSNVFEWNPYIVFASNDLLLQFKAGEVRSCAAAGIVLILHERDTYNLLIGNVGETPTKIASFVPSVGLKGKVYPAKQTWVINLTPVGINIGIPLEVSISLTFKSSTSLWAFAYFTNGVPVQDLPCHIGPGEEIVYRLPFREYQEFWAGAADVNCDFPTGNVFRNTH</sequence>
<evidence type="ECO:0000313" key="2">
    <source>
        <dbReference type="Proteomes" id="UP000076154"/>
    </source>
</evidence>
<dbReference type="Proteomes" id="UP000076154">
    <property type="component" value="Unassembled WGS sequence"/>
</dbReference>
<evidence type="ECO:0000313" key="1">
    <source>
        <dbReference type="EMBL" id="RDB22930.1"/>
    </source>
</evidence>
<reference evidence="1" key="1">
    <citation type="submission" date="2018-04" db="EMBL/GenBank/DDBJ databases">
        <title>Whole genome sequencing of Hypsizygus marmoreus.</title>
        <authorList>
            <person name="Choi I.-G."/>
            <person name="Min B."/>
            <person name="Kim J.-G."/>
            <person name="Kim S."/>
            <person name="Oh Y.-L."/>
            <person name="Kong W.-S."/>
            <person name="Park H."/>
            <person name="Jeong J."/>
            <person name="Song E.-S."/>
        </authorList>
    </citation>
    <scope>NUCLEOTIDE SEQUENCE [LARGE SCALE GENOMIC DNA]</scope>
    <source>
        <strain evidence="1">51987-8</strain>
    </source>
</reference>
<dbReference type="AlphaFoldDB" id="A0A369JNY7"/>
<dbReference type="InParanoid" id="A0A369JNY7"/>
<organism evidence="1 2">
    <name type="scientific">Hypsizygus marmoreus</name>
    <name type="common">White beech mushroom</name>
    <name type="synonym">Agaricus marmoreus</name>
    <dbReference type="NCBI Taxonomy" id="39966"/>
    <lineage>
        <taxon>Eukaryota</taxon>
        <taxon>Fungi</taxon>
        <taxon>Dikarya</taxon>
        <taxon>Basidiomycota</taxon>
        <taxon>Agaricomycotina</taxon>
        <taxon>Agaricomycetes</taxon>
        <taxon>Agaricomycetidae</taxon>
        <taxon>Agaricales</taxon>
        <taxon>Tricholomatineae</taxon>
        <taxon>Lyophyllaceae</taxon>
        <taxon>Hypsizygus</taxon>
    </lineage>
</organism>
<accession>A0A369JNY7</accession>
<proteinExistence type="predicted"/>
<dbReference type="EMBL" id="LUEZ02000048">
    <property type="protein sequence ID" value="RDB22930.1"/>
    <property type="molecule type" value="Genomic_DNA"/>
</dbReference>
<protein>
    <submittedName>
        <fullName evidence="1">Uncharacterized protein</fullName>
    </submittedName>
</protein>
<name>A0A369JNY7_HYPMA</name>
<keyword evidence="2" id="KW-1185">Reference proteome</keyword>